<name>A0A316ZG91_9BASI</name>
<dbReference type="GO" id="GO:0006352">
    <property type="term" value="P:DNA-templated transcription initiation"/>
    <property type="evidence" value="ECO:0007669"/>
    <property type="project" value="InterPro"/>
</dbReference>
<dbReference type="InterPro" id="IPR038324">
    <property type="entry name" value="Rpb4/RPC9_sf"/>
</dbReference>
<dbReference type="EMBL" id="KZ819284">
    <property type="protein sequence ID" value="PWO00778.1"/>
    <property type="molecule type" value="Genomic_DNA"/>
</dbReference>
<proteinExistence type="inferred from homology"/>
<reference evidence="5 6" key="1">
    <citation type="journal article" date="2018" name="Mol. Biol. Evol.">
        <title>Broad Genomic Sampling Reveals a Smut Pathogenic Ancestry of the Fungal Clade Ustilaginomycotina.</title>
        <authorList>
            <person name="Kijpornyongpan T."/>
            <person name="Mondo S.J."/>
            <person name="Barry K."/>
            <person name="Sandor L."/>
            <person name="Lee J."/>
            <person name="Lipzen A."/>
            <person name="Pangilinan J."/>
            <person name="LaButti K."/>
            <person name="Hainaut M."/>
            <person name="Henrissat B."/>
            <person name="Grigoriev I.V."/>
            <person name="Spatafora J.W."/>
            <person name="Aime M.C."/>
        </authorList>
    </citation>
    <scope>NUCLEOTIDE SEQUENCE [LARGE SCALE GENOMIC DNA]</scope>
    <source>
        <strain evidence="5 6">MCA 4186</strain>
    </source>
</reference>
<protein>
    <recommendedName>
        <fullName evidence="4">RNA polymerase Rpb4/RPC9 core domain-containing protein</fullName>
    </recommendedName>
</protein>
<accession>A0A316ZG91</accession>
<evidence type="ECO:0000313" key="6">
    <source>
        <dbReference type="Proteomes" id="UP000245946"/>
    </source>
</evidence>
<dbReference type="GO" id="GO:0030880">
    <property type="term" value="C:RNA polymerase complex"/>
    <property type="evidence" value="ECO:0007669"/>
    <property type="project" value="InterPro"/>
</dbReference>
<organism evidence="5 6">
    <name type="scientific">Tilletiopsis washingtonensis</name>
    <dbReference type="NCBI Taxonomy" id="58919"/>
    <lineage>
        <taxon>Eukaryota</taxon>
        <taxon>Fungi</taxon>
        <taxon>Dikarya</taxon>
        <taxon>Basidiomycota</taxon>
        <taxon>Ustilaginomycotina</taxon>
        <taxon>Exobasidiomycetes</taxon>
        <taxon>Entylomatales</taxon>
        <taxon>Entylomatales incertae sedis</taxon>
        <taxon>Tilletiopsis</taxon>
    </lineage>
</organism>
<evidence type="ECO:0000259" key="4">
    <source>
        <dbReference type="SMART" id="SM00657"/>
    </source>
</evidence>
<dbReference type="Proteomes" id="UP000245946">
    <property type="component" value="Unassembled WGS sequence"/>
</dbReference>
<comment type="similarity">
    <text evidence="3">Belongs to the eukaryotic RPB4 RNA polymerase subunit family.</text>
</comment>
<evidence type="ECO:0000256" key="3">
    <source>
        <dbReference type="ARBA" id="ARBA00025724"/>
    </source>
</evidence>
<comment type="subcellular location">
    <subcellularLocation>
        <location evidence="1">Nucleus</location>
    </subcellularLocation>
</comment>
<gene>
    <name evidence="5" type="ORF">FA09DRAFT_327505</name>
</gene>
<dbReference type="InterPro" id="IPR010997">
    <property type="entry name" value="HRDC-like_sf"/>
</dbReference>
<dbReference type="Gene3D" id="1.20.1250.40">
    <property type="match status" value="1"/>
</dbReference>
<keyword evidence="6" id="KW-1185">Reference proteome</keyword>
<dbReference type="InterPro" id="IPR045222">
    <property type="entry name" value="Rpb4-like"/>
</dbReference>
<dbReference type="PANTHER" id="PTHR21297">
    <property type="entry name" value="DNA-DIRECTED RNA POLYMERASE II"/>
    <property type="match status" value="1"/>
</dbReference>
<dbReference type="SMART" id="SM00657">
    <property type="entry name" value="RPOL4c"/>
    <property type="match status" value="1"/>
</dbReference>
<evidence type="ECO:0000313" key="5">
    <source>
        <dbReference type="EMBL" id="PWO00778.1"/>
    </source>
</evidence>
<feature type="domain" description="RNA polymerase Rpb4/RPC9 core" evidence="4">
    <location>
        <begin position="37"/>
        <end position="187"/>
    </location>
</feature>
<dbReference type="RefSeq" id="XP_025601056.1">
    <property type="nucleotide sequence ID" value="XM_025741427.1"/>
</dbReference>
<dbReference type="InterPro" id="IPR006590">
    <property type="entry name" value="RNA_pol_Rpb4/RPC9_core"/>
</dbReference>
<dbReference type="AlphaFoldDB" id="A0A316ZG91"/>
<dbReference type="STRING" id="58919.A0A316ZG91"/>
<dbReference type="GO" id="GO:0005634">
    <property type="term" value="C:nucleus"/>
    <property type="evidence" value="ECO:0007669"/>
    <property type="project" value="UniProtKB-SubCell"/>
</dbReference>
<evidence type="ECO:0000256" key="2">
    <source>
        <dbReference type="ARBA" id="ARBA00023242"/>
    </source>
</evidence>
<evidence type="ECO:0000256" key="1">
    <source>
        <dbReference type="ARBA" id="ARBA00004123"/>
    </source>
</evidence>
<dbReference type="GO" id="GO:0000166">
    <property type="term" value="F:nucleotide binding"/>
    <property type="evidence" value="ECO:0007669"/>
    <property type="project" value="InterPro"/>
</dbReference>
<dbReference type="InterPro" id="IPR005574">
    <property type="entry name" value="Rpb4/RPC9"/>
</dbReference>
<dbReference type="Pfam" id="PF03874">
    <property type="entry name" value="RNA_pol_Rpb4"/>
    <property type="match status" value="1"/>
</dbReference>
<dbReference type="SUPFAM" id="SSF47819">
    <property type="entry name" value="HRDC-like"/>
    <property type="match status" value="1"/>
</dbReference>
<sequence length="188" mass="21646">MFGAVRPNSLAARRQLASREEAEDAALGKFGLEFNETEANRAAGGALTIAEARLLLERERAEEKRDEEPGGRDPMTMPVFQKCHEYVTLFSRFRDEDTVRRVRQDLIEHDYRTAQWDDDGRPRIETAEEEEDEKDRLRLTRFEMAQLANLSIEDVEEAVTLIPTLAPKDHAQLEDLLSTLSAKRRFQN</sequence>
<dbReference type="GeneID" id="37268971"/>
<dbReference type="OrthoDB" id="2186918at2759"/>
<keyword evidence="2" id="KW-0539">Nucleus</keyword>